<evidence type="ECO:0000256" key="4">
    <source>
        <dbReference type="ARBA" id="ARBA00022604"/>
    </source>
</evidence>
<dbReference type="Pfam" id="PF02174">
    <property type="entry name" value="IRS"/>
    <property type="match status" value="1"/>
</dbReference>
<evidence type="ECO:0000256" key="7">
    <source>
        <dbReference type="ARBA" id="ARBA00022943"/>
    </source>
</evidence>
<evidence type="ECO:0000256" key="3">
    <source>
        <dbReference type="ARBA" id="ARBA00022553"/>
    </source>
</evidence>
<keyword evidence="3" id="KW-0597">Phosphoprotein</keyword>
<dbReference type="GO" id="GO:0008286">
    <property type="term" value="P:insulin receptor signaling pathway"/>
    <property type="evidence" value="ECO:0007669"/>
    <property type="project" value="InterPro"/>
</dbReference>
<dbReference type="AlphaFoldDB" id="V4BBL4"/>
<evidence type="ECO:0000256" key="2">
    <source>
        <dbReference type="ARBA" id="ARBA00015710"/>
    </source>
</evidence>
<evidence type="ECO:0000313" key="13">
    <source>
        <dbReference type="Proteomes" id="UP000030746"/>
    </source>
</evidence>
<dbReference type="PRINTS" id="PR00628">
    <property type="entry name" value="INSULINRSI"/>
</dbReference>
<dbReference type="InterPro" id="IPR011993">
    <property type="entry name" value="PH-like_dom_sf"/>
</dbReference>
<dbReference type="STRING" id="225164.V4BBL4"/>
<dbReference type="InterPro" id="IPR039011">
    <property type="entry name" value="IRS"/>
</dbReference>
<dbReference type="GO" id="GO:0005829">
    <property type="term" value="C:cytosol"/>
    <property type="evidence" value="ECO:0007669"/>
    <property type="project" value="TreeGrafter"/>
</dbReference>
<dbReference type="SMART" id="SM01244">
    <property type="entry name" value="IRS"/>
    <property type="match status" value="1"/>
</dbReference>
<evidence type="ECO:0000313" key="12">
    <source>
        <dbReference type="EMBL" id="ESP03427.1"/>
    </source>
</evidence>
<name>V4BBL4_LOTGI</name>
<dbReference type="PANTHER" id="PTHR10614:SF13">
    <property type="entry name" value="INSULIN RECEPTOR SUBSTRATE 1"/>
    <property type="match status" value="1"/>
</dbReference>
<dbReference type="GO" id="GO:0005158">
    <property type="term" value="F:insulin receptor binding"/>
    <property type="evidence" value="ECO:0007669"/>
    <property type="project" value="InterPro"/>
</dbReference>
<dbReference type="PROSITE" id="PS50003">
    <property type="entry name" value="PH_DOMAIN"/>
    <property type="match status" value="1"/>
</dbReference>
<dbReference type="HOGENOM" id="CLU_004902_3_0_1"/>
<evidence type="ECO:0000256" key="10">
    <source>
        <dbReference type="SAM" id="MobiDB-lite"/>
    </source>
</evidence>
<comment type="function">
    <text evidence="9">Activates phosphatidylinositol 3-kinase when bound to the regulatory p85 subunit. May mediate the control of various cellular processes by insulin-like peptides. When phosphorylated by the insulin receptor binds specifically to various cellular proteins containing SH2 domains. Involved in control of cell proliferation, cell size, and body and organ growth throughout development. Also has a role in a signaling pathway controlling the physiological response required to endure periods of low nutrient conditions. Insulin/insulin-like growth factor (IGF) signaling pathway has a role in regulating aging and is necessary in the ovary for vitellogenic maturation.</text>
</comment>
<evidence type="ECO:0000256" key="9">
    <source>
        <dbReference type="ARBA" id="ARBA00046145"/>
    </source>
</evidence>
<dbReference type="OrthoDB" id="946068at2759"/>
<organism evidence="12 13">
    <name type="scientific">Lottia gigantea</name>
    <name type="common">Giant owl limpet</name>
    <dbReference type="NCBI Taxonomy" id="225164"/>
    <lineage>
        <taxon>Eukaryota</taxon>
        <taxon>Metazoa</taxon>
        <taxon>Spiralia</taxon>
        <taxon>Lophotrochozoa</taxon>
        <taxon>Mollusca</taxon>
        <taxon>Gastropoda</taxon>
        <taxon>Patellogastropoda</taxon>
        <taxon>Lottioidea</taxon>
        <taxon>Lottiidae</taxon>
        <taxon>Lottia</taxon>
    </lineage>
</organism>
<evidence type="ECO:0000256" key="6">
    <source>
        <dbReference type="ARBA" id="ARBA00022782"/>
    </source>
</evidence>
<proteinExistence type="predicted"/>
<keyword evidence="6" id="KW-0221">Differentiation</keyword>
<evidence type="ECO:0000259" key="11">
    <source>
        <dbReference type="PROSITE" id="PS50003"/>
    </source>
</evidence>
<dbReference type="EMBL" id="KB200027">
    <property type="protein sequence ID" value="ESP03427.1"/>
    <property type="molecule type" value="Genomic_DNA"/>
</dbReference>
<dbReference type="InterPro" id="IPR001849">
    <property type="entry name" value="PH_domain"/>
</dbReference>
<protein>
    <recommendedName>
        <fullName evidence="2">Insulin receptor substrate 1</fullName>
    </recommendedName>
    <alternativeName>
        <fullName evidence="8">Protein chico</fullName>
    </alternativeName>
</protein>
<dbReference type="SMART" id="SM00310">
    <property type="entry name" value="PTBI"/>
    <property type="match status" value="1"/>
</dbReference>
<feature type="region of interest" description="Disordered" evidence="10">
    <location>
        <begin position="1"/>
        <end position="21"/>
    </location>
</feature>
<sequence>MSDFEALPVHHGQRTFERPGSDIKKKGSLRKLKTMKKKFFVLRGTSSSGPARLEYYDSEKKFNLNHAPKRSIDLHTCFNINKRVDRKHNYAIALYTKDDCFTVLAENKAEQDDWLSVLLEYQLQYVYHDENREHFGELLLYSCSMREPSLSNLSNVITHLYIMSVGNKKIVAHVWQVNIKSKGLALSPEHKHLRGCHRLCLSSQNICIVKLNTDRPIYVFQLATVRSLGISDCLFRMEVGSMASTGPGELWMQVEDSSTAHTMHDCIFQ</sequence>
<reference evidence="12 13" key="1">
    <citation type="journal article" date="2013" name="Nature">
        <title>Insights into bilaterian evolution from three spiralian genomes.</title>
        <authorList>
            <person name="Simakov O."/>
            <person name="Marletaz F."/>
            <person name="Cho S.J."/>
            <person name="Edsinger-Gonzales E."/>
            <person name="Havlak P."/>
            <person name="Hellsten U."/>
            <person name="Kuo D.H."/>
            <person name="Larsson T."/>
            <person name="Lv J."/>
            <person name="Arendt D."/>
            <person name="Savage R."/>
            <person name="Osoegawa K."/>
            <person name="de Jong P."/>
            <person name="Grimwood J."/>
            <person name="Chapman J.A."/>
            <person name="Shapiro H."/>
            <person name="Aerts A."/>
            <person name="Otillar R.P."/>
            <person name="Terry A.Y."/>
            <person name="Boore J.L."/>
            <person name="Grigoriev I.V."/>
            <person name="Lindberg D.R."/>
            <person name="Seaver E.C."/>
            <person name="Weisblat D.A."/>
            <person name="Putnam N.H."/>
            <person name="Rokhsar D.S."/>
        </authorList>
    </citation>
    <scope>NUCLEOTIDE SEQUENCE [LARGE SCALE GENOMIC DNA]</scope>
</reference>
<dbReference type="SUPFAM" id="SSF50729">
    <property type="entry name" value="PH domain-like"/>
    <property type="match status" value="2"/>
</dbReference>
<dbReference type="GO" id="GO:0048477">
    <property type="term" value="P:oogenesis"/>
    <property type="evidence" value="ECO:0007669"/>
    <property type="project" value="UniProtKB-KW"/>
</dbReference>
<dbReference type="GeneID" id="20233907"/>
<dbReference type="Pfam" id="PF00169">
    <property type="entry name" value="PH"/>
    <property type="match status" value="1"/>
</dbReference>
<dbReference type="Proteomes" id="UP000030746">
    <property type="component" value="Unassembled WGS sequence"/>
</dbReference>
<dbReference type="CTD" id="20233907"/>
<feature type="domain" description="PH" evidence="11">
    <location>
        <begin position="22"/>
        <end position="123"/>
    </location>
</feature>
<dbReference type="GO" id="GO:0005886">
    <property type="term" value="C:plasma membrane"/>
    <property type="evidence" value="ECO:0007669"/>
    <property type="project" value="TreeGrafter"/>
</dbReference>
<comment type="subunit">
    <text evidence="1">Bindings to phosphatidylinositol 3-kinase and SHP2.</text>
</comment>
<dbReference type="OMA" id="HRICLTH"/>
<keyword evidence="7" id="KW-0896">Oogenesis</keyword>
<evidence type="ECO:0000256" key="8">
    <source>
        <dbReference type="ARBA" id="ARBA00033282"/>
    </source>
</evidence>
<dbReference type="GO" id="GO:0043548">
    <property type="term" value="F:phosphatidylinositol 3-kinase binding"/>
    <property type="evidence" value="ECO:0007669"/>
    <property type="project" value="TreeGrafter"/>
</dbReference>
<dbReference type="CDD" id="cd01257">
    <property type="entry name" value="PH_IRS"/>
    <property type="match status" value="1"/>
</dbReference>
<dbReference type="KEGG" id="lgi:LOTGIDRAFT_137373"/>
<gene>
    <name evidence="12" type="ORF">LOTGIDRAFT_137373</name>
</gene>
<dbReference type="RefSeq" id="XP_009045960.1">
    <property type="nucleotide sequence ID" value="XM_009047712.1"/>
</dbReference>
<dbReference type="Gene3D" id="2.30.29.30">
    <property type="entry name" value="Pleckstrin-homology domain (PH domain)/Phosphotyrosine-binding domain (PTB)"/>
    <property type="match status" value="2"/>
</dbReference>
<accession>V4BBL4</accession>
<dbReference type="InterPro" id="IPR002404">
    <property type="entry name" value="IRS_PTB"/>
</dbReference>
<evidence type="ECO:0000256" key="1">
    <source>
        <dbReference type="ARBA" id="ARBA00011440"/>
    </source>
</evidence>
<dbReference type="PANTHER" id="PTHR10614">
    <property type="entry name" value="INSULIN RECEPTOR SUBSTRATE"/>
    <property type="match status" value="1"/>
</dbReference>
<evidence type="ECO:0000256" key="5">
    <source>
        <dbReference type="ARBA" id="ARBA00022737"/>
    </source>
</evidence>
<dbReference type="SMART" id="SM00233">
    <property type="entry name" value="PH"/>
    <property type="match status" value="1"/>
</dbReference>
<keyword evidence="5" id="KW-0677">Repeat</keyword>
<keyword evidence="4" id="KW-0341">Growth regulation</keyword>
<keyword evidence="13" id="KW-1185">Reference proteome</keyword>